<evidence type="ECO:0000256" key="8">
    <source>
        <dbReference type="PROSITE-ProRule" id="PRU00261"/>
    </source>
</evidence>
<keyword evidence="7" id="KW-0170">Cobalt</keyword>
<feature type="domain" description="Chitin-binding type-1" evidence="11">
    <location>
        <begin position="46"/>
        <end position="98"/>
    </location>
</feature>
<organism evidence="13 14">
    <name type="scientific">Monilinia laxa</name>
    <name type="common">Brown rot fungus</name>
    <name type="synonym">Sclerotinia laxa</name>
    <dbReference type="NCBI Taxonomy" id="61186"/>
    <lineage>
        <taxon>Eukaryota</taxon>
        <taxon>Fungi</taxon>
        <taxon>Dikarya</taxon>
        <taxon>Ascomycota</taxon>
        <taxon>Pezizomycotina</taxon>
        <taxon>Leotiomycetes</taxon>
        <taxon>Helotiales</taxon>
        <taxon>Sclerotiniaceae</taxon>
        <taxon>Monilinia</taxon>
    </lineage>
</organism>
<evidence type="ECO:0000256" key="2">
    <source>
        <dbReference type="ARBA" id="ARBA00022669"/>
    </source>
</evidence>
<dbReference type="SUPFAM" id="SSF57016">
    <property type="entry name" value="Plant lectins/antimicrobial peptides"/>
    <property type="match status" value="3"/>
</dbReference>
<keyword evidence="3" id="KW-0479">Metal-binding</keyword>
<feature type="disulfide bond" evidence="8">
    <location>
        <begin position="119"/>
        <end position="131"/>
    </location>
</feature>
<evidence type="ECO:0000313" key="13">
    <source>
        <dbReference type="EMBL" id="KAB8299938.1"/>
    </source>
</evidence>
<dbReference type="GO" id="GO:0046872">
    <property type="term" value="F:metal ion binding"/>
    <property type="evidence" value="ECO:0007669"/>
    <property type="project" value="UniProtKB-KW"/>
</dbReference>
<dbReference type="Pfam" id="PF00187">
    <property type="entry name" value="Chitin_bind_1"/>
    <property type="match status" value="2"/>
</dbReference>
<feature type="domain" description="Chitin-binding type-1" evidence="11">
    <location>
        <begin position="107"/>
        <end position="151"/>
    </location>
</feature>
<reference evidence="13 14" key="1">
    <citation type="submission" date="2019-06" db="EMBL/GenBank/DDBJ databases">
        <title>Genome Sequence of the Brown Rot Fungal Pathogen Monilinia laxa.</title>
        <authorList>
            <person name="De Miccolis Angelini R.M."/>
            <person name="Landi L."/>
            <person name="Abate D."/>
            <person name="Pollastro S."/>
            <person name="Romanazzi G."/>
            <person name="Faretra F."/>
        </authorList>
    </citation>
    <scope>NUCLEOTIDE SEQUENCE [LARGE SCALE GENOMIC DNA]</scope>
    <source>
        <strain evidence="13 14">Mlax316</strain>
    </source>
</reference>
<dbReference type="SUPFAM" id="SSF88713">
    <property type="entry name" value="Glycoside hydrolase/deacetylase"/>
    <property type="match status" value="1"/>
</dbReference>
<dbReference type="InterPro" id="IPR018371">
    <property type="entry name" value="Chitin-binding_1_CS"/>
</dbReference>
<dbReference type="PROSITE" id="PS00026">
    <property type="entry name" value="CHIT_BIND_I_1"/>
    <property type="match status" value="2"/>
</dbReference>
<comment type="cofactor">
    <cofactor evidence="1">
        <name>Co(2+)</name>
        <dbReference type="ChEBI" id="CHEBI:48828"/>
    </cofactor>
</comment>
<feature type="chain" id="PRO_5024830875" description="NodB homology domain-containing protein" evidence="10">
    <location>
        <begin position="21"/>
        <end position="636"/>
    </location>
</feature>
<dbReference type="SMART" id="SM00270">
    <property type="entry name" value="ChtBD1"/>
    <property type="match status" value="3"/>
</dbReference>
<keyword evidence="5" id="KW-0378">Hydrolase</keyword>
<keyword evidence="4 10" id="KW-0732">Signal</keyword>
<dbReference type="CDD" id="cd11618">
    <property type="entry name" value="ChtBD1_1"/>
    <property type="match status" value="2"/>
</dbReference>
<accession>A0A5N6K9U8</accession>
<dbReference type="Proteomes" id="UP000326757">
    <property type="component" value="Unassembled WGS sequence"/>
</dbReference>
<evidence type="ECO:0000256" key="4">
    <source>
        <dbReference type="ARBA" id="ARBA00022729"/>
    </source>
</evidence>
<feature type="disulfide bond" evidence="8">
    <location>
        <begin position="71"/>
        <end position="85"/>
    </location>
</feature>
<keyword evidence="14" id="KW-1185">Reference proteome</keyword>
<dbReference type="PANTHER" id="PTHR46471:SF8">
    <property type="entry name" value="CHITIN DEACETYLASE"/>
    <property type="match status" value="1"/>
</dbReference>
<dbReference type="AlphaFoldDB" id="A0A5N6K9U8"/>
<evidence type="ECO:0000256" key="7">
    <source>
        <dbReference type="ARBA" id="ARBA00023285"/>
    </source>
</evidence>
<evidence type="ECO:0000259" key="12">
    <source>
        <dbReference type="PROSITE" id="PS51677"/>
    </source>
</evidence>
<evidence type="ECO:0000313" key="14">
    <source>
        <dbReference type="Proteomes" id="UP000326757"/>
    </source>
</evidence>
<dbReference type="InterPro" id="IPR011330">
    <property type="entry name" value="Glyco_hydro/deAcase_b/a-brl"/>
</dbReference>
<comment type="caution">
    <text evidence="13">The sequence shown here is derived from an EMBL/GenBank/DDBJ whole genome shotgun (WGS) entry which is preliminary data.</text>
</comment>
<feature type="disulfide bond" evidence="8">
    <location>
        <begin position="162"/>
        <end position="177"/>
    </location>
</feature>
<comment type="caution">
    <text evidence="8">Lacks conserved residue(s) required for the propagation of feature annotation.</text>
</comment>
<dbReference type="PANTHER" id="PTHR46471">
    <property type="entry name" value="CHITIN DEACETYLASE"/>
    <property type="match status" value="1"/>
</dbReference>
<feature type="disulfide bond" evidence="8">
    <location>
        <begin position="124"/>
        <end position="138"/>
    </location>
</feature>
<keyword evidence="6" id="KW-0119">Carbohydrate metabolism</keyword>
<feature type="compositionally biased region" description="Polar residues" evidence="9">
    <location>
        <begin position="517"/>
        <end position="541"/>
    </location>
</feature>
<keyword evidence="2 8" id="KW-0147">Chitin-binding</keyword>
<evidence type="ECO:0000256" key="6">
    <source>
        <dbReference type="ARBA" id="ARBA00023277"/>
    </source>
</evidence>
<feature type="domain" description="Chitin-binding type-1" evidence="11">
    <location>
        <begin position="159"/>
        <end position="205"/>
    </location>
</feature>
<dbReference type="InterPro" id="IPR036861">
    <property type="entry name" value="Endochitinase-like_sf"/>
</dbReference>
<evidence type="ECO:0000256" key="3">
    <source>
        <dbReference type="ARBA" id="ARBA00022723"/>
    </source>
</evidence>
<feature type="disulfide bond" evidence="8">
    <location>
        <begin position="110"/>
        <end position="125"/>
    </location>
</feature>
<evidence type="ECO:0000256" key="9">
    <source>
        <dbReference type="SAM" id="MobiDB-lite"/>
    </source>
</evidence>
<feature type="domain" description="NodB homology" evidence="12">
    <location>
        <begin position="238"/>
        <end position="435"/>
    </location>
</feature>
<dbReference type="CDD" id="cd00035">
    <property type="entry name" value="ChtBD1"/>
    <property type="match status" value="1"/>
</dbReference>
<dbReference type="InterPro" id="IPR001002">
    <property type="entry name" value="Chitin-bd_1"/>
</dbReference>
<protein>
    <recommendedName>
        <fullName evidence="15">NodB homology domain-containing protein</fullName>
    </recommendedName>
</protein>
<name>A0A5N6K9U8_MONLA</name>
<gene>
    <name evidence="13" type="ORF">EYC80_000180</name>
</gene>
<evidence type="ECO:0000256" key="1">
    <source>
        <dbReference type="ARBA" id="ARBA00001941"/>
    </source>
</evidence>
<dbReference type="CDD" id="cd10951">
    <property type="entry name" value="CE4_ClCDA_like"/>
    <property type="match status" value="1"/>
</dbReference>
<dbReference type="EMBL" id="VIGI01000005">
    <property type="protein sequence ID" value="KAB8299938.1"/>
    <property type="molecule type" value="Genomic_DNA"/>
</dbReference>
<feature type="region of interest" description="Disordered" evidence="9">
    <location>
        <begin position="484"/>
        <end position="541"/>
    </location>
</feature>
<dbReference type="Gene3D" id="3.30.60.10">
    <property type="entry name" value="Endochitinase-like"/>
    <property type="match status" value="3"/>
</dbReference>
<dbReference type="Gene3D" id="3.20.20.370">
    <property type="entry name" value="Glycoside hydrolase/deacetylase"/>
    <property type="match status" value="1"/>
</dbReference>
<proteinExistence type="predicted"/>
<feature type="disulfide bond" evidence="8">
    <location>
        <begin position="171"/>
        <end position="183"/>
    </location>
</feature>
<dbReference type="OrthoDB" id="2125469at2759"/>
<dbReference type="GO" id="GO:0005975">
    <property type="term" value="P:carbohydrate metabolic process"/>
    <property type="evidence" value="ECO:0007669"/>
    <property type="project" value="InterPro"/>
</dbReference>
<evidence type="ECO:0000256" key="5">
    <source>
        <dbReference type="ARBA" id="ARBA00022801"/>
    </source>
</evidence>
<feature type="compositionally biased region" description="Low complexity" evidence="9">
    <location>
        <begin position="484"/>
        <end position="516"/>
    </location>
</feature>
<dbReference type="GO" id="GO:0016810">
    <property type="term" value="F:hydrolase activity, acting on carbon-nitrogen (but not peptide) bonds"/>
    <property type="evidence" value="ECO:0007669"/>
    <property type="project" value="InterPro"/>
</dbReference>
<feature type="signal peptide" evidence="10">
    <location>
        <begin position="1"/>
        <end position="20"/>
    </location>
</feature>
<evidence type="ECO:0000259" key="11">
    <source>
        <dbReference type="PROSITE" id="PS50941"/>
    </source>
</evidence>
<dbReference type="PROSITE" id="PS50941">
    <property type="entry name" value="CHIT_BIND_I_2"/>
    <property type="match status" value="3"/>
</dbReference>
<evidence type="ECO:0000256" key="10">
    <source>
        <dbReference type="SAM" id="SignalP"/>
    </source>
</evidence>
<dbReference type="Pfam" id="PF01522">
    <property type="entry name" value="Polysacc_deac_1"/>
    <property type="match status" value="1"/>
</dbReference>
<sequence length="636" mass="66845">MRSFLLTLATGFALSGVGLALPLEVTDSQDPDFLAFLSKRAIISPDNTCGNSFAGGNNSYSCDATKNAGGCCSPYGYCGNTTDFCGTGCQTAFGTCSGATTQPSDNSFLCGTSNGGLSCTGGLCCSGAGYCGNTTDYCDVECQSKFGSCTAGAIEPTTGGTCGPNFGSATCGGNQCCSVSGYCGNTQEYCADPGSCLLGYGRCDSDATPAGLSTLNAARPLIGPITYTDDIYDCVQTGVVALTYDDGPYNYTSDLLDILKSYGFQATFFMTGNNNGKGEIDITAPYPSLIQRMIAEGHQVASHTWSHYSLSNISHDLRMQQMVKNEMAFNNIIGKWPTYMRPPYSDCTEVSGCWADMQTLGYHRVYFDLDTQDYLNPLPSQIQSSKNIVQKALASTTVVDYLSIQHDIVEQSVGNLSSYYFDQIKAKGWKGVTVGDCLGDTDRTNWYRSFNTISDSTTLSSTTVSSQGTSVAASIKTSSTSKSSASITTSTKSSSVSSSATGTTKSLGSTLKSTRTALNPVQSSTNSVKVPTSSTQASSTVKQSSAVVPTSTSLPTPAVECAVQAGNWCGKVSAFNNMLTCQKSAATCYSDTLKCATTAGWKNIKTCSSFTKICENLTLYCLKCSKSGCSNSAFGY</sequence>
<dbReference type="PROSITE" id="PS51677">
    <property type="entry name" value="NODB"/>
    <property type="match status" value="1"/>
</dbReference>
<dbReference type="InterPro" id="IPR002509">
    <property type="entry name" value="NODB_dom"/>
</dbReference>
<feature type="disulfide bond" evidence="8">
    <location>
        <begin position="176"/>
        <end position="190"/>
    </location>
</feature>
<keyword evidence="8" id="KW-1015">Disulfide bond</keyword>
<evidence type="ECO:0008006" key="15">
    <source>
        <dbReference type="Google" id="ProtNLM"/>
    </source>
</evidence>
<dbReference type="GO" id="GO:0008061">
    <property type="term" value="F:chitin binding"/>
    <property type="evidence" value="ECO:0007669"/>
    <property type="project" value="UniProtKB-UniRule"/>
</dbReference>